<feature type="region of interest" description="Disordered" evidence="1">
    <location>
        <begin position="117"/>
        <end position="150"/>
    </location>
</feature>
<dbReference type="EMBL" id="CABWKQ010000020">
    <property type="protein sequence ID" value="VWX36115.1"/>
    <property type="molecule type" value="Genomic_DNA"/>
</dbReference>
<evidence type="ECO:0000259" key="2">
    <source>
        <dbReference type="Pfam" id="PF11181"/>
    </source>
</evidence>
<dbReference type="InterPro" id="IPR025889">
    <property type="entry name" value="GSP17M-like_dom"/>
</dbReference>
<evidence type="ECO:0000313" key="4">
    <source>
        <dbReference type="Proteomes" id="UP000439752"/>
    </source>
</evidence>
<dbReference type="Pfam" id="PF11181">
    <property type="entry name" value="YflT"/>
    <property type="match status" value="1"/>
</dbReference>
<evidence type="ECO:0000313" key="3">
    <source>
        <dbReference type="EMBL" id="VWX36115.1"/>
    </source>
</evidence>
<dbReference type="RefSeq" id="WP_159173442.1">
    <property type="nucleotide sequence ID" value="NZ_LR732312.1"/>
</dbReference>
<dbReference type="Proteomes" id="UP000439752">
    <property type="component" value="Unassembled WGS sequence"/>
</dbReference>
<evidence type="ECO:0000256" key="1">
    <source>
        <dbReference type="SAM" id="MobiDB-lite"/>
    </source>
</evidence>
<dbReference type="AlphaFoldDB" id="A0A653IBJ8"/>
<protein>
    <recommendedName>
        <fullName evidence="2">General stress protein 17M-like domain-containing protein</fullName>
    </recommendedName>
</protein>
<sequence length="150" mass="16966">MRIVGIYKTVPEIVSAVHDLRVAGVISTDLKVVAHDRYDLDQIEDMADLHNHQTSTKLSQEEHMNLWHEIKDIFKKKESASTSHTGVLEASGLSKEDVDRANKAVEDHQFVLLVGDEADQHSERRAHDESDNTNVFSGPNTLNERNDRLI</sequence>
<feature type="domain" description="General stress protein 17M-like" evidence="2">
    <location>
        <begin position="3"/>
        <end position="106"/>
    </location>
</feature>
<reference evidence="3 4" key="1">
    <citation type="submission" date="2019-10" db="EMBL/GenBank/DDBJ databases">
        <authorList>
            <person name="Karimi E."/>
        </authorList>
    </citation>
    <scope>NUCLEOTIDE SEQUENCE [LARGE SCALE GENOMIC DNA]</scope>
    <source>
        <strain evidence="3">Exiguobacterium sp. 9Y</strain>
    </source>
</reference>
<proteinExistence type="predicted"/>
<keyword evidence="4" id="KW-1185">Reference proteome</keyword>
<organism evidence="3 4">
    <name type="scientific">Exiguobacterium oxidotolerans</name>
    <dbReference type="NCBI Taxonomy" id="223958"/>
    <lineage>
        <taxon>Bacteria</taxon>
        <taxon>Bacillati</taxon>
        <taxon>Bacillota</taxon>
        <taxon>Bacilli</taxon>
        <taxon>Bacillales</taxon>
        <taxon>Bacillales Family XII. Incertae Sedis</taxon>
        <taxon>Exiguobacterium</taxon>
    </lineage>
</organism>
<gene>
    <name evidence="3" type="ORF">EXIGUO9Y_270142</name>
</gene>
<feature type="compositionally biased region" description="Basic and acidic residues" evidence="1">
    <location>
        <begin position="118"/>
        <end position="130"/>
    </location>
</feature>
<feature type="compositionally biased region" description="Polar residues" evidence="1">
    <location>
        <begin position="132"/>
        <end position="143"/>
    </location>
</feature>
<accession>A0A653IBJ8</accession>
<name>A0A653IBJ8_9BACL</name>